<evidence type="ECO:0000313" key="2">
    <source>
        <dbReference type="EMBL" id="MCW6534814.1"/>
    </source>
</evidence>
<reference evidence="2" key="1">
    <citation type="submission" date="2022-06" db="EMBL/GenBank/DDBJ databases">
        <title>Sphingomonas sp. nov. isolated from rhizosphere soil of tomato.</title>
        <authorList>
            <person name="Dong H."/>
            <person name="Gao R."/>
        </authorList>
    </citation>
    <scope>NUCLEOTIDE SEQUENCE</scope>
    <source>
        <strain evidence="2">MMSM24</strain>
    </source>
</reference>
<dbReference type="EMBL" id="JANFAV010000004">
    <property type="protein sequence ID" value="MCW6534814.1"/>
    <property type="molecule type" value="Genomic_DNA"/>
</dbReference>
<sequence>MDPRAVSDIIEIQQLLATYVYAIDAKDFDTLDRVFTPDATFDYSVTGGEIGDYATIKPWLAKALAPFPVTQHLIGLPLIRVDGDRATSRTMLFNPMQLAQPGGDHLFFVGATYVDDLVRTPDGWRITRRAEADPWVKDPPQNFTPEKAG</sequence>
<dbReference type="Gene3D" id="3.10.450.50">
    <property type="match status" value="1"/>
</dbReference>
<gene>
    <name evidence="2" type="ORF">NEE01_08455</name>
</gene>
<dbReference type="InterPro" id="IPR037401">
    <property type="entry name" value="SnoaL-like"/>
</dbReference>
<evidence type="ECO:0000259" key="1">
    <source>
        <dbReference type="Pfam" id="PF13577"/>
    </source>
</evidence>
<name>A0AA42CQ09_9SPHN</name>
<dbReference type="AlphaFoldDB" id="A0AA42CQ09"/>
<dbReference type="SUPFAM" id="SSF54427">
    <property type="entry name" value="NTF2-like"/>
    <property type="match status" value="1"/>
</dbReference>
<dbReference type="Proteomes" id="UP001165565">
    <property type="component" value="Unassembled WGS sequence"/>
</dbReference>
<dbReference type="InterPro" id="IPR032710">
    <property type="entry name" value="NTF2-like_dom_sf"/>
</dbReference>
<evidence type="ECO:0000313" key="3">
    <source>
        <dbReference type="Proteomes" id="UP001165565"/>
    </source>
</evidence>
<protein>
    <submittedName>
        <fullName evidence="2">Nuclear transport factor 2 family protein</fullName>
    </submittedName>
</protein>
<dbReference type="CDD" id="cd00531">
    <property type="entry name" value="NTF2_like"/>
    <property type="match status" value="1"/>
</dbReference>
<feature type="domain" description="SnoaL-like" evidence="1">
    <location>
        <begin position="5"/>
        <end position="129"/>
    </location>
</feature>
<proteinExistence type="predicted"/>
<accession>A0AA42CQ09</accession>
<dbReference type="RefSeq" id="WP_179511106.1">
    <property type="nucleotide sequence ID" value="NZ_JANFAV010000004.1"/>
</dbReference>
<dbReference type="Pfam" id="PF13577">
    <property type="entry name" value="SnoaL_4"/>
    <property type="match status" value="1"/>
</dbReference>
<comment type="caution">
    <text evidence="2">The sequence shown here is derived from an EMBL/GenBank/DDBJ whole genome shotgun (WGS) entry which is preliminary data.</text>
</comment>
<keyword evidence="3" id="KW-1185">Reference proteome</keyword>
<organism evidence="2 3">
    <name type="scientific">Sphingomonas lycopersici</name>
    <dbReference type="NCBI Taxonomy" id="2951807"/>
    <lineage>
        <taxon>Bacteria</taxon>
        <taxon>Pseudomonadati</taxon>
        <taxon>Pseudomonadota</taxon>
        <taxon>Alphaproteobacteria</taxon>
        <taxon>Sphingomonadales</taxon>
        <taxon>Sphingomonadaceae</taxon>
        <taxon>Sphingomonas</taxon>
    </lineage>
</organism>